<dbReference type="Pfam" id="PF00021">
    <property type="entry name" value="UPAR_LY6"/>
    <property type="match status" value="1"/>
</dbReference>
<evidence type="ECO:0000313" key="8">
    <source>
        <dbReference type="Proteomes" id="UP000297703"/>
    </source>
</evidence>
<dbReference type="InterPro" id="IPR045860">
    <property type="entry name" value="Snake_toxin-like_sf"/>
</dbReference>
<dbReference type="GO" id="GO:0005576">
    <property type="term" value="C:extracellular region"/>
    <property type="evidence" value="ECO:0007669"/>
    <property type="project" value="UniProtKB-SubCell"/>
</dbReference>
<keyword evidence="4" id="KW-1015">Disulfide bond</keyword>
<keyword evidence="3" id="KW-0964">Secreted</keyword>
<reference evidence="7 8" key="2">
    <citation type="submission" date="2019-04" db="EMBL/GenBank/DDBJ databases">
        <title>The genome sequence of big-headed turtle.</title>
        <authorList>
            <person name="Gong S."/>
        </authorList>
    </citation>
    <scope>NUCLEOTIDE SEQUENCE [LARGE SCALE GENOMIC DNA]</scope>
    <source>
        <strain evidence="7">DO16091913</strain>
        <tissue evidence="7">Muscle</tissue>
    </source>
</reference>
<dbReference type="Proteomes" id="UP000297703">
    <property type="component" value="Unassembled WGS sequence"/>
</dbReference>
<dbReference type="STRING" id="55544.A0A4D9DMC4"/>
<feature type="domain" description="UPAR/Ly6" evidence="6">
    <location>
        <begin position="20"/>
        <end position="108"/>
    </location>
</feature>
<dbReference type="GO" id="GO:0004859">
    <property type="term" value="F:phospholipase inhibitor activity"/>
    <property type="evidence" value="ECO:0007669"/>
    <property type="project" value="InterPro"/>
</dbReference>
<evidence type="ECO:0000313" key="7">
    <source>
        <dbReference type="EMBL" id="TFJ97441.1"/>
    </source>
</evidence>
<comment type="similarity">
    <text evidence="2">Belongs to the CNF-like-inhibitor family.</text>
</comment>
<sequence>MKASLAVCVLAALLATGSCLECEVCEGPGTSCSGTLQTCAAGYDSCGIIVTETTIVGMNQNIVIKGCVTSSECKVGTFTMNFGNGVTARTGIACCLGDACKTTTVTVPPADPKPNGQRCPACIATIFAQCNEVSTQCTGSDTRCIELTGTITIGETATLMTMKGCASESVCAQIKPGARTLAGVSGDPTVTCKAPGPAPGPAGLLIPALAGLLLLKVFS</sequence>
<feature type="signal peptide" evidence="5">
    <location>
        <begin position="1"/>
        <end position="19"/>
    </location>
</feature>
<dbReference type="InterPro" id="IPR016054">
    <property type="entry name" value="LY6_UPA_recep-like"/>
</dbReference>
<dbReference type="PANTHER" id="PTHR20914">
    <property type="entry name" value="LY6/PLAUR DOMAIN-CONTAINING PROTEIN 8"/>
    <property type="match status" value="1"/>
</dbReference>
<organism evidence="7 8">
    <name type="scientific">Platysternon megacephalum</name>
    <name type="common">big-headed turtle</name>
    <dbReference type="NCBI Taxonomy" id="55544"/>
    <lineage>
        <taxon>Eukaryota</taxon>
        <taxon>Metazoa</taxon>
        <taxon>Chordata</taxon>
        <taxon>Craniata</taxon>
        <taxon>Vertebrata</taxon>
        <taxon>Euteleostomi</taxon>
        <taxon>Archelosauria</taxon>
        <taxon>Testudinata</taxon>
        <taxon>Testudines</taxon>
        <taxon>Cryptodira</taxon>
        <taxon>Durocryptodira</taxon>
        <taxon>Testudinoidea</taxon>
        <taxon>Platysternidae</taxon>
        <taxon>Platysternon</taxon>
    </lineage>
</organism>
<protein>
    <submittedName>
        <fullName evidence="7">Phospholipase A2 inhibitor subunit gamma B</fullName>
    </submittedName>
</protein>
<dbReference type="CDD" id="cd23588">
    <property type="entry name" value="TFP_LU_ECD_PLIG"/>
    <property type="match status" value="1"/>
</dbReference>
<dbReference type="Gene3D" id="2.10.60.10">
    <property type="entry name" value="CD59"/>
    <property type="match status" value="2"/>
</dbReference>
<proteinExistence type="inferred from homology"/>
<dbReference type="PROSITE" id="PS51257">
    <property type="entry name" value="PROKAR_LIPOPROTEIN"/>
    <property type="match status" value="1"/>
</dbReference>
<dbReference type="SMART" id="SM00134">
    <property type="entry name" value="LU"/>
    <property type="match status" value="1"/>
</dbReference>
<evidence type="ECO:0000256" key="1">
    <source>
        <dbReference type="ARBA" id="ARBA00004613"/>
    </source>
</evidence>
<comment type="caution">
    <text evidence="7">The sequence shown here is derived from an EMBL/GenBank/DDBJ whole genome shotgun (WGS) entry which is preliminary data.</text>
</comment>
<dbReference type="Pfam" id="PF02988">
    <property type="entry name" value="PLA2_inh"/>
    <property type="match status" value="1"/>
</dbReference>
<reference evidence="7 8" key="1">
    <citation type="submission" date="2019-04" db="EMBL/GenBank/DDBJ databases">
        <title>Draft genome of the big-headed turtle Platysternon megacephalum.</title>
        <authorList>
            <person name="Gong S."/>
        </authorList>
    </citation>
    <scope>NUCLEOTIDE SEQUENCE [LARGE SCALE GENOMIC DNA]</scope>
    <source>
        <strain evidence="7">DO16091913</strain>
        <tissue evidence="7">Muscle</tissue>
    </source>
</reference>
<evidence type="ECO:0000259" key="6">
    <source>
        <dbReference type="SMART" id="SM00134"/>
    </source>
</evidence>
<dbReference type="InterPro" id="IPR050918">
    <property type="entry name" value="CNF-like_PLA2_Inhibitor"/>
</dbReference>
<dbReference type="PANTHER" id="PTHR20914:SF30">
    <property type="entry name" value="LY6_PLAUR DOMAIN CONTAINING 9"/>
    <property type="match status" value="1"/>
</dbReference>
<accession>A0A4D9DMC4</accession>
<dbReference type="EMBL" id="QXTE01000495">
    <property type="protein sequence ID" value="TFJ97441.1"/>
    <property type="molecule type" value="Genomic_DNA"/>
</dbReference>
<evidence type="ECO:0000256" key="5">
    <source>
        <dbReference type="SAM" id="SignalP"/>
    </source>
</evidence>
<feature type="chain" id="PRO_5020021341" evidence="5">
    <location>
        <begin position="20"/>
        <end position="219"/>
    </location>
</feature>
<keyword evidence="8" id="KW-1185">Reference proteome</keyword>
<dbReference type="InterPro" id="IPR004126">
    <property type="entry name" value="PLipase_A2_inh_N"/>
</dbReference>
<keyword evidence="5" id="KW-0732">Signal</keyword>
<dbReference type="CDD" id="cd23572">
    <property type="entry name" value="TFP_LU_ECD_PINLYP_rpt2"/>
    <property type="match status" value="1"/>
</dbReference>
<comment type="subcellular location">
    <subcellularLocation>
        <location evidence="1">Secreted</location>
    </subcellularLocation>
</comment>
<evidence type="ECO:0000256" key="2">
    <source>
        <dbReference type="ARBA" id="ARBA00006570"/>
    </source>
</evidence>
<dbReference type="OrthoDB" id="9907178at2759"/>
<evidence type="ECO:0000256" key="4">
    <source>
        <dbReference type="ARBA" id="ARBA00023157"/>
    </source>
</evidence>
<dbReference type="AlphaFoldDB" id="A0A4D9DMC4"/>
<evidence type="ECO:0000256" key="3">
    <source>
        <dbReference type="ARBA" id="ARBA00022525"/>
    </source>
</evidence>
<dbReference type="GO" id="GO:0030154">
    <property type="term" value="P:cell differentiation"/>
    <property type="evidence" value="ECO:0007669"/>
    <property type="project" value="UniProtKB-ARBA"/>
</dbReference>
<dbReference type="SUPFAM" id="SSF57302">
    <property type="entry name" value="Snake toxin-like"/>
    <property type="match status" value="2"/>
</dbReference>
<gene>
    <name evidence="7" type="ORF">DR999_PMT20716</name>
</gene>
<name>A0A4D9DMC4_9SAUR</name>